<dbReference type="Proteomes" id="UP000095751">
    <property type="component" value="Unassembled WGS sequence"/>
</dbReference>
<name>A0A1E7FDV2_9STRA</name>
<dbReference type="Pfam" id="PF08325">
    <property type="entry name" value="WLM"/>
    <property type="match status" value="1"/>
</dbReference>
<feature type="domain" description="WLM" evidence="2">
    <location>
        <begin position="1"/>
        <end position="215"/>
    </location>
</feature>
<dbReference type="PANTHER" id="PTHR47795">
    <property type="entry name" value="UBIQUITIN AND WLM DOMAIN-CONTAINING METALLOPROTEASE SPCC1442.07C"/>
    <property type="match status" value="1"/>
</dbReference>
<evidence type="ECO:0000256" key="1">
    <source>
        <dbReference type="SAM" id="MobiDB-lite"/>
    </source>
</evidence>
<dbReference type="InParanoid" id="A0A1E7FDV2"/>
<evidence type="ECO:0000313" key="3">
    <source>
        <dbReference type="EMBL" id="OEU16329.1"/>
    </source>
</evidence>
<dbReference type="KEGG" id="fcy:FRACYDRAFT_217878"/>
<dbReference type="EMBL" id="KV784358">
    <property type="protein sequence ID" value="OEU16329.1"/>
    <property type="molecule type" value="Genomic_DNA"/>
</dbReference>
<keyword evidence="4" id="KW-1185">Reference proteome</keyword>
<sequence length="225" mass="25541">MQLLEKLATDPGIVAIMKERELVVGTLGELDPIDDRLMKKKEENSGGCVLGYNTNHGLRIDIKLRSNDLSGFRSYPELASTLIHELSHNWVGEHNLLFWSNFAQMRAEYLYTHSQLRNSSIIVHGKKTAELAGLDKEKLENVFDFIMSELVQEMAQHGLHPNMIEGPIRQRIQELEENSKNSSNGHRLGEATYTTDNTASSTRELVLAAAERRAREQQKKEGDER</sequence>
<protein>
    <recommendedName>
        <fullName evidence="2">WLM domain-containing protein</fullName>
    </recommendedName>
</protein>
<dbReference type="AlphaFoldDB" id="A0A1E7FDV2"/>
<evidence type="ECO:0000313" key="4">
    <source>
        <dbReference type="Proteomes" id="UP000095751"/>
    </source>
</evidence>
<evidence type="ECO:0000259" key="2">
    <source>
        <dbReference type="PROSITE" id="PS51397"/>
    </source>
</evidence>
<reference evidence="3 4" key="1">
    <citation type="submission" date="2016-09" db="EMBL/GenBank/DDBJ databases">
        <title>Extensive genetic diversity and differential bi-allelic expression allows diatom success in the polar Southern Ocean.</title>
        <authorList>
            <consortium name="DOE Joint Genome Institute"/>
            <person name="Mock T."/>
            <person name="Otillar R.P."/>
            <person name="Strauss J."/>
            <person name="Dupont C."/>
            <person name="Frickenhaus S."/>
            <person name="Maumus F."/>
            <person name="Mcmullan M."/>
            <person name="Sanges R."/>
            <person name="Schmutz J."/>
            <person name="Toseland A."/>
            <person name="Valas R."/>
            <person name="Veluchamy A."/>
            <person name="Ward B.J."/>
            <person name="Allen A."/>
            <person name="Barry K."/>
            <person name="Falciatore A."/>
            <person name="Ferrante M."/>
            <person name="Fortunato A.E."/>
            <person name="Gloeckner G."/>
            <person name="Gruber A."/>
            <person name="Hipkin R."/>
            <person name="Janech M."/>
            <person name="Kroth P."/>
            <person name="Leese F."/>
            <person name="Lindquist E."/>
            <person name="Lyon B.R."/>
            <person name="Martin J."/>
            <person name="Mayer C."/>
            <person name="Parker M."/>
            <person name="Quesneville H."/>
            <person name="Raymond J."/>
            <person name="Uhlig C."/>
            <person name="Valentin K.U."/>
            <person name="Worden A.Z."/>
            <person name="Armbrust E.V."/>
            <person name="Bowler C."/>
            <person name="Green B."/>
            <person name="Moulton V."/>
            <person name="Van Oosterhout C."/>
            <person name="Grigoriev I."/>
        </authorList>
    </citation>
    <scope>NUCLEOTIDE SEQUENCE [LARGE SCALE GENOMIC DNA]</scope>
    <source>
        <strain evidence="3 4">CCMP1102</strain>
    </source>
</reference>
<dbReference type="OrthoDB" id="49605at2759"/>
<accession>A0A1E7FDV2</accession>
<dbReference type="PANTHER" id="PTHR47795:SF1">
    <property type="entry name" value="DNA-DEPENDENT METALLOPROTEASE WSS1 HOMOLOG 2"/>
    <property type="match status" value="1"/>
</dbReference>
<organism evidence="3 4">
    <name type="scientific">Fragilariopsis cylindrus CCMP1102</name>
    <dbReference type="NCBI Taxonomy" id="635003"/>
    <lineage>
        <taxon>Eukaryota</taxon>
        <taxon>Sar</taxon>
        <taxon>Stramenopiles</taxon>
        <taxon>Ochrophyta</taxon>
        <taxon>Bacillariophyta</taxon>
        <taxon>Bacillariophyceae</taxon>
        <taxon>Bacillariophycidae</taxon>
        <taxon>Bacillariales</taxon>
        <taxon>Bacillariaceae</taxon>
        <taxon>Fragilariopsis</taxon>
    </lineage>
</organism>
<gene>
    <name evidence="3" type="ORF">FRACYDRAFT_217878</name>
</gene>
<feature type="compositionally biased region" description="Basic and acidic residues" evidence="1">
    <location>
        <begin position="210"/>
        <end position="225"/>
    </location>
</feature>
<proteinExistence type="predicted"/>
<feature type="compositionally biased region" description="Polar residues" evidence="1">
    <location>
        <begin position="192"/>
        <end position="202"/>
    </location>
</feature>
<feature type="region of interest" description="Disordered" evidence="1">
    <location>
        <begin position="178"/>
        <end position="225"/>
    </location>
</feature>
<dbReference type="InterPro" id="IPR013536">
    <property type="entry name" value="WLM_dom"/>
</dbReference>
<dbReference type="PROSITE" id="PS51397">
    <property type="entry name" value="WLM"/>
    <property type="match status" value="1"/>
</dbReference>